<accession>A0A7J5TGR7</accession>
<dbReference type="AlphaFoldDB" id="A0A7J5TGR7"/>
<name>A0A7J5TGR7_9BIFI</name>
<evidence type="ECO:0000256" key="3">
    <source>
        <dbReference type="SAM" id="MobiDB-lite"/>
    </source>
</evidence>
<keyword evidence="1 2" id="KW-0238">DNA-binding</keyword>
<dbReference type="Proteomes" id="UP000429211">
    <property type="component" value="Unassembled WGS sequence"/>
</dbReference>
<feature type="compositionally biased region" description="Polar residues" evidence="3">
    <location>
        <begin position="149"/>
        <end position="159"/>
    </location>
</feature>
<dbReference type="SUPFAM" id="SSF50249">
    <property type="entry name" value="Nucleic acid-binding proteins"/>
    <property type="match status" value="1"/>
</dbReference>
<organism evidence="4 5">
    <name type="scientific">Bifidobacterium dentium</name>
    <dbReference type="NCBI Taxonomy" id="1689"/>
    <lineage>
        <taxon>Bacteria</taxon>
        <taxon>Bacillati</taxon>
        <taxon>Actinomycetota</taxon>
        <taxon>Actinomycetes</taxon>
        <taxon>Bifidobacteriales</taxon>
        <taxon>Bifidobacteriaceae</taxon>
        <taxon>Bifidobacterium</taxon>
    </lineage>
</organism>
<dbReference type="InterPro" id="IPR000424">
    <property type="entry name" value="Primosome_PriB/ssb"/>
</dbReference>
<feature type="compositionally biased region" description="Basic and acidic residues" evidence="3">
    <location>
        <begin position="222"/>
        <end position="234"/>
    </location>
</feature>
<evidence type="ECO:0000313" key="5">
    <source>
        <dbReference type="Proteomes" id="UP000429211"/>
    </source>
</evidence>
<evidence type="ECO:0000313" key="4">
    <source>
        <dbReference type="EMBL" id="KAB7460358.1"/>
    </source>
</evidence>
<gene>
    <name evidence="4" type="ORF">GBB04_07415</name>
</gene>
<protein>
    <submittedName>
        <fullName evidence="4">Single-stranded DNA-binding protein</fullName>
    </submittedName>
</protein>
<evidence type="ECO:0000256" key="2">
    <source>
        <dbReference type="PROSITE-ProRule" id="PRU00252"/>
    </source>
</evidence>
<dbReference type="EMBL" id="WDPD01000007">
    <property type="protein sequence ID" value="KAB7460358.1"/>
    <property type="molecule type" value="Genomic_DNA"/>
</dbReference>
<comment type="caution">
    <text evidence="4">The sequence shown here is derived from an EMBL/GenBank/DDBJ whole genome shotgun (WGS) entry which is preliminary data.</text>
</comment>
<dbReference type="Pfam" id="PF00436">
    <property type="entry name" value="SSB"/>
    <property type="match status" value="1"/>
</dbReference>
<dbReference type="InterPro" id="IPR012340">
    <property type="entry name" value="NA-bd_OB-fold"/>
</dbReference>
<reference evidence="4 5" key="1">
    <citation type="journal article" date="2019" name="Nat. Med.">
        <title>A library of human gut bacterial isolates paired with longitudinal multiomics data enables mechanistic microbiome research.</title>
        <authorList>
            <person name="Poyet M."/>
            <person name="Groussin M."/>
            <person name="Gibbons S.M."/>
            <person name="Avila-Pacheco J."/>
            <person name="Jiang X."/>
            <person name="Kearney S.M."/>
            <person name="Perrotta A.R."/>
            <person name="Berdy B."/>
            <person name="Zhao S."/>
            <person name="Lieberman T.D."/>
            <person name="Swanson P.K."/>
            <person name="Smith M."/>
            <person name="Roesemann S."/>
            <person name="Alexander J.E."/>
            <person name="Rich S.A."/>
            <person name="Livny J."/>
            <person name="Vlamakis H."/>
            <person name="Clish C."/>
            <person name="Bullock K."/>
            <person name="Deik A."/>
            <person name="Scott J."/>
            <person name="Pierce K.A."/>
            <person name="Xavier R.J."/>
            <person name="Alm E.J."/>
        </authorList>
    </citation>
    <scope>NUCLEOTIDE SEQUENCE [LARGE SCALE GENOMIC DNA]</scope>
    <source>
        <strain evidence="4 5">BIOML-A2</strain>
    </source>
</reference>
<feature type="region of interest" description="Disordered" evidence="3">
    <location>
        <begin position="147"/>
        <end position="241"/>
    </location>
</feature>
<dbReference type="CDD" id="cd04496">
    <property type="entry name" value="SSB_OBF"/>
    <property type="match status" value="1"/>
</dbReference>
<dbReference type="Gene3D" id="2.40.50.140">
    <property type="entry name" value="Nucleic acid-binding proteins"/>
    <property type="match status" value="1"/>
</dbReference>
<proteinExistence type="predicted"/>
<feature type="compositionally biased region" description="Polar residues" evidence="3">
    <location>
        <begin position="173"/>
        <end position="184"/>
    </location>
</feature>
<dbReference type="GO" id="GO:0003697">
    <property type="term" value="F:single-stranded DNA binding"/>
    <property type="evidence" value="ECO:0007669"/>
    <property type="project" value="InterPro"/>
</dbReference>
<evidence type="ECO:0000256" key="1">
    <source>
        <dbReference type="ARBA" id="ARBA00023125"/>
    </source>
</evidence>
<dbReference type="GO" id="GO:0006260">
    <property type="term" value="P:DNA replication"/>
    <property type="evidence" value="ECO:0007669"/>
    <property type="project" value="InterPro"/>
</dbReference>
<sequence>MCFRTDSVLSAAHIRWQKGPIMAQQQGLLTITGYVGANPVPFNREGMPHASSFRLASTRHYFDNRAQQWRNLPTTWITVKAYRTLSENICQSFKKGEPVIVTGVLATETWNGENGESRSRTVLEASNAGHDLNYGVTALRRFAKPNAANAESATQTPAARSNAGVQIGVDPYTNPQGATGTAVSQPVEVLPHDEPELQSAEVGADAPGDSSGWPATDVQPDEYAKAAESVKEEGEFGGQEF</sequence>
<dbReference type="PROSITE" id="PS50935">
    <property type="entry name" value="SSB"/>
    <property type="match status" value="1"/>
</dbReference>